<evidence type="ECO:0000313" key="1">
    <source>
        <dbReference type="EMBL" id="TGO81284.1"/>
    </source>
</evidence>
<dbReference type="AlphaFoldDB" id="A0A4Z1K744"/>
<accession>A0A4Z1K744</accession>
<keyword evidence="2" id="KW-1185">Reference proteome</keyword>
<name>A0A4Z1K744_9HELO</name>
<sequence length="90" mass="10313">MVKERGLNINDVQRFLRVVISYHIFSEPQIGGYVVHFAASRLLVDNFMLEAWIMNIADEFWLSLSRTEVSNESVCLMLKVVSFRSDGAMA</sequence>
<proteinExistence type="predicted"/>
<dbReference type="Proteomes" id="UP000297280">
    <property type="component" value="Unassembled WGS sequence"/>
</dbReference>
<evidence type="ECO:0000313" key="2">
    <source>
        <dbReference type="Proteomes" id="UP000297280"/>
    </source>
</evidence>
<protein>
    <submittedName>
        <fullName evidence="1">Uncharacterized protein</fullName>
    </submittedName>
</protein>
<gene>
    <name evidence="1" type="ORF">BPOR_1226g00010</name>
</gene>
<reference evidence="1 2" key="1">
    <citation type="submission" date="2017-12" db="EMBL/GenBank/DDBJ databases">
        <title>Comparative genomics of Botrytis spp.</title>
        <authorList>
            <person name="Valero-Jimenez C.A."/>
            <person name="Tapia P."/>
            <person name="Veloso J."/>
            <person name="Silva-Moreno E."/>
            <person name="Staats M."/>
            <person name="Valdes J.H."/>
            <person name="Van Kan J.A.L."/>
        </authorList>
    </citation>
    <scope>NUCLEOTIDE SEQUENCE [LARGE SCALE GENOMIC DNA]</scope>
    <source>
        <strain evidence="1 2">MUCL3349</strain>
    </source>
</reference>
<dbReference type="EMBL" id="PQXO01001219">
    <property type="protein sequence ID" value="TGO81284.1"/>
    <property type="molecule type" value="Genomic_DNA"/>
</dbReference>
<comment type="caution">
    <text evidence="1">The sequence shown here is derived from an EMBL/GenBank/DDBJ whole genome shotgun (WGS) entry which is preliminary data.</text>
</comment>
<organism evidence="1 2">
    <name type="scientific">Botrytis porri</name>
    <dbReference type="NCBI Taxonomy" id="87229"/>
    <lineage>
        <taxon>Eukaryota</taxon>
        <taxon>Fungi</taxon>
        <taxon>Dikarya</taxon>
        <taxon>Ascomycota</taxon>
        <taxon>Pezizomycotina</taxon>
        <taxon>Leotiomycetes</taxon>
        <taxon>Helotiales</taxon>
        <taxon>Sclerotiniaceae</taxon>
        <taxon>Botrytis</taxon>
    </lineage>
</organism>